<evidence type="ECO:0000313" key="1">
    <source>
        <dbReference type="EMBL" id="KKM72373.1"/>
    </source>
</evidence>
<organism evidence="1">
    <name type="scientific">marine sediment metagenome</name>
    <dbReference type="NCBI Taxonomy" id="412755"/>
    <lineage>
        <taxon>unclassified sequences</taxon>
        <taxon>metagenomes</taxon>
        <taxon>ecological metagenomes</taxon>
    </lineage>
</organism>
<sequence length="136" mass="16032">MTNFDKEYKVEFGVRSSTTSNEYIVFDSDYDKIGSYISVAKSINRNYTIKKYNTVDGIEYATYEIIDPPLTSQEQKDLWVEEEKSRQKRIKEEREIKRIEDVNIAIDLIMDVLVLQIVELNKFFTRNDILDLDEGV</sequence>
<reference evidence="1" key="1">
    <citation type="journal article" date="2015" name="Nature">
        <title>Complex archaea that bridge the gap between prokaryotes and eukaryotes.</title>
        <authorList>
            <person name="Spang A."/>
            <person name="Saw J.H."/>
            <person name="Jorgensen S.L."/>
            <person name="Zaremba-Niedzwiedzka K."/>
            <person name="Martijn J."/>
            <person name="Lind A.E."/>
            <person name="van Eijk R."/>
            <person name="Schleper C."/>
            <person name="Guy L."/>
            <person name="Ettema T.J."/>
        </authorList>
    </citation>
    <scope>NUCLEOTIDE SEQUENCE</scope>
</reference>
<gene>
    <name evidence="1" type="ORF">LCGC14_1421110</name>
</gene>
<dbReference type="EMBL" id="LAZR01009483">
    <property type="protein sequence ID" value="KKM72373.1"/>
    <property type="molecule type" value="Genomic_DNA"/>
</dbReference>
<proteinExistence type="predicted"/>
<comment type="caution">
    <text evidence="1">The sequence shown here is derived from an EMBL/GenBank/DDBJ whole genome shotgun (WGS) entry which is preliminary data.</text>
</comment>
<dbReference type="AlphaFoldDB" id="A0A0F9JRV3"/>
<accession>A0A0F9JRV3</accession>
<protein>
    <submittedName>
        <fullName evidence="1">Uncharacterized protein</fullName>
    </submittedName>
</protein>
<name>A0A0F9JRV3_9ZZZZ</name>